<dbReference type="EMBL" id="CP138858">
    <property type="protein sequence ID" value="WPJ93965.1"/>
    <property type="molecule type" value="Genomic_DNA"/>
</dbReference>
<organism evidence="2 3">
    <name type="scientific">Coraliomargarita algicola</name>
    <dbReference type="NCBI Taxonomy" id="3092156"/>
    <lineage>
        <taxon>Bacteria</taxon>
        <taxon>Pseudomonadati</taxon>
        <taxon>Verrucomicrobiota</taxon>
        <taxon>Opitutia</taxon>
        <taxon>Puniceicoccales</taxon>
        <taxon>Coraliomargaritaceae</taxon>
        <taxon>Coraliomargarita</taxon>
    </lineage>
</organism>
<feature type="transmembrane region" description="Helical" evidence="1">
    <location>
        <begin position="33"/>
        <end position="53"/>
    </location>
</feature>
<evidence type="ECO:0008006" key="4">
    <source>
        <dbReference type="Google" id="ProtNLM"/>
    </source>
</evidence>
<evidence type="ECO:0000313" key="3">
    <source>
        <dbReference type="Proteomes" id="UP001324993"/>
    </source>
</evidence>
<keyword evidence="3" id="KW-1185">Reference proteome</keyword>
<feature type="transmembrane region" description="Helical" evidence="1">
    <location>
        <begin position="65"/>
        <end position="83"/>
    </location>
</feature>
<protein>
    <recommendedName>
        <fullName evidence="4">DUF58 domain-containing protein</fullName>
    </recommendedName>
</protein>
<keyword evidence="1" id="KW-0812">Transmembrane</keyword>
<dbReference type="Proteomes" id="UP001324993">
    <property type="component" value="Chromosome"/>
</dbReference>
<keyword evidence="1" id="KW-1133">Transmembrane helix</keyword>
<name>A0ABZ0RGQ3_9BACT</name>
<evidence type="ECO:0000256" key="1">
    <source>
        <dbReference type="SAM" id="Phobius"/>
    </source>
</evidence>
<feature type="transmembrane region" description="Helical" evidence="1">
    <location>
        <begin position="155"/>
        <end position="177"/>
    </location>
</feature>
<feature type="transmembrane region" description="Helical" evidence="1">
    <location>
        <begin position="130"/>
        <end position="149"/>
    </location>
</feature>
<sequence length="319" mass="35965">MIPMQSDSTPYCLKRHSLQAVGVHSTTAPKTMLLFGLPFFGFGLYFTLGSLGLVPFDESRVNGPVWLVTAAGLVFLMAGLMIWSMGLQQARVLWAVNKLKHRYPNDAAMADYPWDRNGFSPPRWTPVRKSMVACLFIIVFASIPNYLAYESAPTPWILSLSAITMNLIVIAVFVHLLRTIWHAVKFGRTRLHYPHFPLVPGESVELEVELPPSIRKGESARLHLRCLKEFYITSGSGKNRSKRLVHEVIYEATQTLDAADLAARPGRVSARFDLPDDQPATRIQGDPPHYWELEMLLKVPGLDLNQQFLIPVYEPTDNH</sequence>
<gene>
    <name evidence="2" type="ORF">SH580_11005</name>
</gene>
<proteinExistence type="predicted"/>
<accession>A0ABZ0RGQ3</accession>
<reference evidence="2 3" key="1">
    <citation type="submission" date="2023-11" db="EMBL/GenBank/DDBJ databases">
        <title>Coraliomargarita sp. nov., isolated from marine algae.</title>
        <authorList>
            <person name="Lee J.K."/>
            <person name="Baek J.H."/>
            <person name="Kim J.M."/>
            <person name="Choi D.G."/>
            <person name="Jeon C.O."/>
        </authorList>
    </citation>
    <scope>NUCLEOTIDE SEQUENCE [LARGE SCALE GENOMIC DNA]</scope>
    <source>
        <strain evidence="2 3">J2-16</strain>
    </source>
</reference>
<dbReference type="RefSeq" id="WP_319830931.1">
    <property type="nucleotide sequence ID" value="NZ_CP138858.1"/>
</dbReference>
<keyword evidence="1" id="KW-0472">Membrane</keyword>
<evidence type="ECO:0000313" key="2">
    <source>
        <dbReference type="EMBL" id="WPJ93965.1"/>
    </source>
</evidence>